<keyword evidence="5" id="KW-1185">Reference proteome</keyword>
<dbReference type="Pfam" id="PF01223">
    <property type="entry name" value="Endonuclease_NS"/>
    <property type="match status" value="1"/>
</dbReference>
<name>A0A3G9JXC0_9ACTN</name>
<dbReference type="AlphaFoldDB" id="A0A3G9JXC0"/>
<gene>
    <name evidence="4" type="primary">mf</name>
    <name evidence="4" type="ORF">Pcatena_07280</name>
</gene>
<evidence type="ECO:0000256" key="1">
    <source>
        <dbReference type="SAM" id="MobiDB-lite"/>
    </source>
</evidence>
<keyword evidence="2" id="KW-0732">Signal</keyword>
<protein>
    <submittedName>
        <fullName evidence="4">Mitogenic factor</fullName>
    </submittedName>
</protein>
<dbReference type="GeneID" id="88848854"/>
<accession>A0A3G9JXC0</accession>
<feature type="region of interest" description="Disordered" evidence="1">
    <location>
        <begin position="106"/>
        <end position="139"/>
    </location>
</feature>
<dbReference type="GO" id="GO:0046872">
    <property type="term" value="F:metal ion binding"/>
    <property type="evidence" value="ECO:0007669"/>
    <property type="project" value="InterPro"/>
</dbReference>
<feature type="chain" id="PRO_5018298985" evidence="2">
    <location>
        <begin position="31"/>
        <end position="260"/>
    </location>
</feature>
<dbReference type="RefSeq" id="WP_126421714.1">
    <property type="nucleotide sequence ID" value="NZ_AP019367.1"/>
</dbReference>
<dbReference type="OrthoDB" id="9783680at2"/>
<dbReference type="KEGG" id="pcat:Pcatena_07280"/>
<dbReference type="EMBL" id="AP019367">
    <property type="protein sequence ID" value="BBH50141.1"/>
    <property type="molecule type" value="Genomic_DNA"/>
</dbReference>
<reference evidence="5" key="1">
    <citation type="submission" date="2018-11" db="EMBL/GenBank/DDBJ databases">
        <title>Comparative genomics of Parolsenella catena and Libanicoccus massiliensis: Reclassification of Libanicoccus massiliensis as Parolsenella massiliensis comb. nov.</title>
        <authorList>
            <person name="Sakamoto M."/>
            <person name="Ikeyama N."/>
            <person name="Murakami T."/>
            <person name="Mori H."/>
            <person name="Yuki M."/>
            <person name="Ohkuma M."/>
        </authorList>
    </citation>
    <scope>NUCLEOTIDE SEQUENCE [LARGE SCALE GENOMIC DNA]</scope>
    <source>
        <strain evidence="5">JCM 31932</strain>
    </source>
</reference>
<evidence type="ECO:0000259" key="3">
    <source>
        <dbReference type="Pfam" id="PF01223"/>
    </source>
</evidence>
<feature type="domain" description="DNA/RNA non-specific endonuclease/pyrophosphatase/phosphodiesterase" evidence="3">
    <location>
        <begin position="81"/>
        <end position="234"/>
    </location>
</feature>
<dbReference type="GO" id="GO:0016787">
    <property type="term" value="F:hydrolase activity"/>
    <property type="evidence" value="ECO:0007669"/>
    <property type="project" value="InterPro"/>
</dbReference>
<evidence type="ECO:0000313" key="5">
    <source>
        <dbReference type="Proteomes" id="UP000273154"/>
    </source>
</evidence>
<proteinExistence type="predicted"/>
<evidence type="ECO:0000313" key="4">
    <source>
        <dbReference type="EMBL" id="BBH50141.1"/>
    </source>
</evidence>
<dbReference type="InterPro" id="IPR001604">
    <property type="entry name" value="Endo_G_ENPP1-like_dom"/>
</dbReference>
<dbReference type="Proteomes" id="UP000273154">
    <property type="component" value="Chromosome"/>
</dbReference>
<evidence type="ECO:0000256" key="2">
    <source>
        <dbReference type="SAM" id="SignalP"/>
    </source>
</evidence>
<sequence>MARHNAASRAAAKNGSAVLVCIALAWQALGAGLPATTARVDPVESPTTAQASVPDGWQSWDEASAPDYVLEAGPAQVRKALEAGEISYSPLDGLGRPGLVAASLTHESRKRARQRGRQDIEVDPVGWPDENPKVSIETPDGSTYRGRFWNRSHLLADSLGGDPARENLVTGSRMQNASGNDNEGGMAYGEQVARDWLDKHDDGTLYYSALPLYEGGERIPRAVIVDMFSSDGTVDMELIVYNAAKGYAIDYETGVVTRVD</sequence>
<organism evidence="4 5">
    <name type="scientific">Parolsenella catena</name>
    <dbReference type="NCBI Taxonomy" id="2003188"/>
    <lineage>
        <taxon>Bacteria</taxon>
        <taxon>Bacillati</taxon>
        <taxon>Actinomycetota</taxon>
        <taxon>Coriobacteriia</taxon>
        <taxon>Coriobacteriales</taxon>
        <taxon>Atopobiaceae</taxon>
        <taxon>Parolsenella</taxon>
    </lineage>
</organism>
<dbReference type="GO" id="GO:0003676">
    <property type="term" value="F:nucleic acid binding"/>
    <property type="evidence" value="ECO:0007669"/>
    <property type="project" value="InterPro"/>
</dbReference>
<dbReference type="InterPro" id="IPR044929">
    <property type="entry name" value="DNA/RNA_non-sp_Endonuclease_sf"/>
</dbReference>
<dbReference type="Gene3D" id="3.40.570.10">
    <property type="entry name" value="Extracellular Endonuclease, subunit A"/>
    <property type="match status" value="1"/>
</dbReference>
<feature type="signal peptide" evidence="2">
    <location>
        <begin position="1"/>
        <end position="30"/>
    </location>
</feature>